<evidence type="ECO:0000313" key="13">
    <source>
        <dbReference type="EMBL" id="EKU94651.1"/>
    </source>
</evidence>
<organism evidence="13 14">
    <name type="scientific">Actinobaculum massiliense ACS-171-V-Col2</name>
    <dbReference type="NCBI Taxonomy" id="883066"/>
    <lineage>
        <taxon>Bacteria</taxon>
        <taxon>Bacillati</taxon>
        <taxon>Actinomycetota</taxon>
        <taxon>Actinomycetes</taxon>
        <taxon>Actinomycetales</taxon>
        <taxon>Actinomycetaceae</taxon>
        <taxon>Actinobaculum</taxon>
    </lineage>
</organism>
<keyword evidence="6 11" id="KW-0547">Nucleotide-binding</keyword>
<dbReference type="PROSITE" id="PS50052">
    <property type="entry name" value="GUANYLATE_KINASE_2"/>
    <property type="match status" value="1"/>
</dbReference>
<protein>
    <recommendedName>
        <fullName evidence="4 11">Guanylate kinase</fullName>
        <ecNumber evidence="3 11">2.7.4.8</ecNumber>
    </recommendedName>
    <alternativeName>
        <fullName evidence="9 11">GMP kinase</fullName>
    </alternativeName>
</protein>
<accession>K9EFH6</accession>
<dbReference type="AlphaFoldDB" id="K9EFH6"/>
<evidence type="ECO:0000256" key="3">
    <source>
        <dbReference type="ARBA" id="ARBA00012961"/>
    </source>
</evidence>
<name>K9EFH6_9ACTO</name>
<dbReference type="GO" id="GO:0005829">
    <property type="term" value="C:cytosol"/>
    <property type="evidence" value="ECO:0007669"/>
    <property type="project" value="TreeGrafter"/>
</dbReference>
<dbReference type="RefSeq" id="WP_007001803.1">
    <property type="nucleotide sequence ID" value="NZ_JH992956.1"/>
</dbReference>
<evidence type="ECO:0000256" key="4">
    <source>
        <dbReference type="ARBA" id="ARBA00016296"/>
    </source>
</evidence>
<keyword evidence="8 11" id="KW-0067">ATP-binding</keyword>
<dbReference type="eggNOG" id="COG0194">
    <property type="taxonomic scope" value="Bacteria"/>
</dbReference>
<evidence type="ECO:0000256" key="7">
    <source>
        <dbReference type="ARBA" id="ARBA00022777"/>
    </source>
</evidence>
<dbReference type="InterPro" id="IPR008144">
    <property type="entry name" value="Guanylate_kin-like_dom"/>
</dbReference>
<proteinExistence type="inferred from homology"/>
<evidence type="ECO:0000256" key="8">
    <source>
        <dbReference type="ARBA" id="ARBA00022840"/>
    </source>
</evidence>
<comment type="caution">
    <text evidence="13">The sequence shown here is derived from an EMBL/GenBank/DDBJ whole genome shotgun (WGS) entry which is preliminary data.</text>
</comment>
<dbReference type="InterPro" id="IPR020590">
    <property type="entry name" value="Guanylate_kinase_CS"/>
</dbReference>
<dbReference type="FunFam" id="3.30.63.10:FF:000002">
    <property type="entry name" value="Guanylate kinase 1"/>
    <property type="match status" value="1"/>
</dbReference>
<comment type="function">
    <text evidence="1 11">Essential for recycling GMP and indirectly, cGMP.</text>
</comment>
<evidence type="ECO:0000256" key="2">
    <source>
        <dbReference type="ARBA" id="ARBA00005790"/>
    </source>
</evidence>
<dbReference type="EC" id="2.7.4.8" evidence="3 11"/>
<dbReference type="PANTHER" id="PTHR23117:SF13">
    <property type="entry name" value="GUANYLATE KINASE"/>
    <property type="match status" value="1"/>
</dbReference>
<dbReference type="SUPFAM" id="SSF52540">
    <property type="entry name" value="P-loop containing nucleoside triphosphate hydrolases"/>
    <property type="match status" value="1"/>
</dbReference>
<feature type="binding site" evidence="11">
    <location>
        <begin position="13"/>
        <end position="20"/>
    </location>
    <ligand>
        <name>ATP</name>
        <dbReference type="ChEBI" id="CHEBI:30616"/>
    </ligand>
</feature>
<evidence type="ECO:0000256" key="11">
    <source>
        <dbReference type="HAMAP-Rule" id="MF_00328"/>
    </source>
</evidence>
<reference evidence="13 14" key="1">
    <citation type="submission" date="2012-09" db="EMBL/GenBank/DDBJ databases">
        <title>The Genome Sequence of Actinobaculum massiliae ACS-171-V-COL2.</title>
        <authorList>
            <consortium name="The Broad Institute Genome Sequencing Platform"/>
            <person name="Earl A."/>
            <person name="Ward D."/>
            <person name="Feldgarden M."/>
            <person name="Gevers D."/>
            <person name="Saerens B."/>
            <person name="Vaneechoutte M."/>
            <person name="Walker B."/>
            <person name="Young S.K."/>
            <person name="Zeng Q."/>
            <person name="Gargeya S."/>
            <person name="Fitzgerald M."/>
            <person name="Haas B."/>
            <person name="Abouelleil A."/>
            <person name="Alvarado L."/>
            <person name="Arachchi H.M."/>
            <person name="Berlin A."/>
            <person name="Chapman S.B."/>
            <person name="Goldberg J."/>
            <person name="Griggs A."/>
            <person name="Gujja S."/>
            <person name="Hansen M."/>
            <person name="Howarth C."/>
            <person name="Imamovic A."/>
            <person name="Larimer J."/>
            <person name="McCowen C."/>
            <person name="Montmayeur A."/>
            <person name="Murphy C."/>
            <person name="Neiman D."/>
            <person name="Pearson M."/>
            <person name="Priest M."/>
            <person name="Roberts A."/>
            <person name="Saif S."/>
            <person name="Shea T."/>
            <person name="Sisk P."/>
            <person name="Sykes S."/>
            <person name="Wortman J."/>
            <person name="Nusbaum C."/>
            <person name="Birren B."/>
        </authorList>
    </citation>
    <scope>NUCLEOTIDE SEQUENCE [LARGE SCALE GENOMIC DNA]</scope>
    <source>
        <strain evidence="14">ACS-171-V-Col2</strain>
    </source>
</reference>
<dbReference type="NCBIfam" id="TIGR03263">
    <property type="entry name" value="guanyl_kin"/>
    <property type="match status" value="1"/>
</dbReference>
<dbReference type="InterPro" id="IPR017665">
    <property type="entry name" value="Guanylate_kinase"/>
</dbReference>
<evidence type="ECO:0000313" key="14">
    <source>
        <dbReference type="Proteomes" id="UP000009888"/>
    </source>
</evidence>
<evidence type="ECO:0000256" key="1">
    <source>
        <dbReference type="ARBA" id="ARBA00003531"/>
    </source>
</evidence>
<dbReference type="SMART" id="SM00072">
    <property type="entry name" value="GuKc"/>
    <property type="match status" value="1"/>
</dbReference>
<evidence type="ECO:0000256" key="10">
    <source>
        <dbReference type="ARBA" id="ARBA00048594"/>
    </source>
</evidence>
<evidence type="ECO:0000256" key="5">
    <source>
        <dbReference type="ARBA" id="ARBA00022679"/>
    </source>
</evidence>
<dbReference type="PANTHER" id="PTHR23117">
    <property type="entry name" value="GUANYLATE KINASE-RELATED"/>
    <property type="match status" value="1"/>
</dbReference>
<evidence type="ECO:0000259" key="12">
    <source>
        <dbReference type="PROSITE" id="PS50052"/>
    </source>
</evidence>
<dbReference type="Proteomes" id="UP000009888">
    <property type="component" value="Unassembled WGS sequence"/>
</dbReference>
<comment type="catalytic activity">
    <reaction evidence="10 11">
        <text>GMP + ATP = GDP + ADP</text>
        <dbReference type="Rhea" id="RHEA:20780"/>
        <dbReference type="ChEBI" id="CHEBI:30616"/>
        <dbReference type="ChEBI" id="CHEBI:58115"/>
        <dbReference type="ChEBI" id="CHEBI:58189"/>
        <dbReference type="ChEBI" id="CHEBI:456216"/>
        <dbReference type="EC" id="2.7.4.8"/>
    </reaction>
</comment>
<dbReference type="HOGENOM" id="CLU_001715_1_1_11"/>
<comment type="similarity">
    <text evidence="2 11">Belongs to the guanylate kinase family.</text>
</comment>
<dbReference type="GO" id="GO:0004385">
    <property type="term" value="F:GMP kinase activity"/>
    <property type="evidence" value="ECO:0007669"/>
    <property type="project" value="UniProtKB-UniRule"/>
</dbReference>
<dbReference type="Gene3D" id="3.30.63.10">
    <property type="entry name" value="Guanylate Kinase phosphate binding domain"/>
    <property type="match status" value="1"/>
</dbReference>
<dbReference type="PATRIC" id="fig|883066.3.peg.1660"/>
<gene>
    <name evidence="11" type="primary">gmk</name>
    <name evidence="13" type="ORF">HMPREF9233_01598</name>
</gene>
<dbReference type="EMBL" id="AGWL01000008">
    <property type="protein sequence ID" value="EKU94651.1"/>
    <property type="molecule type" value="Genomic_DNA"/>
</dbReference>
<comment type="subcellular location">
    <subcellularLocation>
        <location evidence="11">Cytoplasm</location>
    </subcellularLocation>
</comment>
<dbReference type="Pfam" id="PF00625">
    <property type="entry name" value="Guanylate_kin"/>
    <property type="match status" value="1"/>
</dbReference>
<dbReference type="CDD" id="cd00071">
    <property type="entry name" value="GMPK"/>
    <property type="match status" value="1"/>
</dbReference>
<keyword evidence="5 11" id="KW-0808">Transferase</keyword>
<dbReference type="InterPro" id="IPR008145">
    <property type="entry name" value="GK/Ca_channel_bsu"/>
</dbReference>
<feature type="domain" description="Guanylate kinase-like" evidence="12">
    <location>
        <begin position="6"/>
        <end position="185"/>
    </location>
</feature>
<keyword evidence="14" id="KW-1185">Reference proteome</keyword>
<evidence type="ECO:0000256" key="9">
    <source>
        <dbReference type="ARBA" id="ARBA00030128"/>
    </source>
</evidence>
<dbReference type="STRING" id="202789.GCA_001457435_00506"/>
<sequence length="188" mass="20536">MVESRSKIFVIAGPSGVGKGTLVTELTKRSDAIWVSISATTRAPRPGEIDGVSYFFVSDEEFDRLVDSGQMLEWAIVHGSARYGTPRGPVEEAVASGKIAILEIDLAGARQVRQSAPEATQIFIAPPSSEELERRLRGRGTETPEQIERRLQTARVELEAEGEFDVVVVNDSVNRATDELLQIIGISR</sequence>
<dbReference type="Gene3D" id="3.40.50.300">
    <property type="entry name" value="P-loop containing nucleotide triphosphate hydrolases"/>
    <property type="match status" value="1"/>
</dbReference>
<dbReference type="GO" id="GO:0005524">
    <property type="term" value="F:ATP binding"/>
    <property type="evidence" value="ECO:0007669"/>
    <property type="project" value="UniProtKB-UniRule"/>
</dbReference>
<keyword evidence="7 11" id="KW-0418">Kinase</keyword>
<dbReference type="PROSITE" id="PS00856">
    <property type="entry name" value="GUANYLATE_KINASE_1"/>
    <property type="match status" value="1"/>
</dbReference>
<evidence type="ECO:0000256" key="6">
    <source>
        <dbReference type="ARBA" id="ARBA00022741"/>
    </source>
</evidence>
<dbReference type="HAMAP" id="MF_00328">
    <property type="entry name" value="Guanylate_kinase"/>
    <property type="match status" value="1"/>
</dbReference>
<keyword evidence="11" id="KW-0963">Cytoplasm</keyword>
<dbReference type="InterPro" id="IPR027417">
    <property type="entry name" value="P-loop_NTPase"/>
</dbReference>